<evidence type="ECO:0000313" key="2">
    <source>
        <dbReference type="Proteomes" id="UP000230423"/>
    </source>
</evidence>
<dbReference type="PANTHER" id="PTHR10151:SF120">
    <property type="entry name" value="BIS(5'-ADENOSYL)-TRIPHOSPHATASE"/>
    <property type="match status" value="1"/>
</dbReference>
<dbReference type="AlphaFoldDB" id="A0A2G9TBM4"/>
<dbReference type="Pfam" id="PF01663">
    <property type="entry name" value="Phosphodiest"/>
    <property type="match status" value="1"/>
</dbReference>
<dbReference type="InterPro" id="IPR017850">
    <property type="entry name" value="Alkaline_phosphatase_core_sf"/>
</dbReference>
<dbReference type="Proteomes" id="UP000230423">
    <property type="component" value="Unassembled WGS sequence"/>
</dbReference>
<dbReference type="Gene3D" id="3.40.720.10">
    <property type="entry name" value="Alkaline Phosphatase, subunit A"/>
    <property type="match status" value="1"/>
</dbReference>
<evidence type="ECO:0000313" key="1">
    <source>
        <dbReference type="EMBL" id="PIO55367.1"/>
    </source>
</evidence>
<dbReference type="SUPFAM" id="SSF53649">
    <property type="entry name" value="Alkaline phosphatase-like"/>
    <property type="match status" value="1"/>
</dbReference>
<proteinExistence type="predicted"/>
<sequence>MLDVEKIIELFTRNDKPMNFIAWYIDEPDATLHTHGFYDGAYVNTLSRLDEIFGHLIEEMEKRDLLKEVNIILTSDHGNEQV</sequence>
<protein>
    <submittedName>
        <fullName evidence="1">Uncharacterized protein</fullName>
    </submittedName>
</protein>
<gene>
    <name evidence="1" type="ORF">TELCIR_23247</name>
</gene>
<dbReference type="InterPro" id="IPR002591">
    <property type="entry name" value="Phosphodiest/P_Trfase"/>
</dbReference>
<keyword evidence="2" id="KW-1185">Reference proteome</keyword>
<dbReference type="GO" id="GO:0016787">
    <property type="term" value="F:hydrolase activity"/>
    <property type="evidence" value="ECO:0007669"/>
    <property type="project" value="UniProtKB-ARBA"/>
</dbReference>
<dbReference type="PANTHER" id="PTHR10151">
    <property type="entry name" value="ECTONUCLEOTIDE PYROPHOSPHATASE/PHOSPHODIESTERASE"/>
    <property type="match status" value="1"/>
</dbReference>
<reference evidence="1 2" key="1">
    <citation type="submission" date="2015-09" db="EMBL/GenBank/DDBJ databases">
        <title>Draft genome of the parasitic nematode Teladorsagia circumcincta isolate WARC Sus (inbred).</title>
        <authorList>
            <person name="Mitreva M."/>
        </authorList>
    </citation>
    <scope>NUCLEOTIDE SEQUENCE [LARGE SCALE GENOMIC DNA]</scope>
    <source>
        <strain evidence="1 2">S</strain>
    </source>
</reference>
<dbReference type="EMBL" id="KZ386552">
    <property type="protein sequence ID" value="PIO55367.1"/>
    <property type="molecule type" value="Genomic_DNA"/>
</dbReference>
<organism evidence="1 2">
    <name type="scientific">Teladorsagia circumcincta</name>
    <name type="common">Brown stomach worm</name>
    <name type="synonym">Ostertagia circumcincta</name>
    <dbReference type="NCBI Taxonomy" id="45464"/>
    <lineage>
        <taxon>Eukaryota</taxon>
        <taxon>Metazoa</taxon>
        <taxon>Ecdysozoa</taxon>
        <taxon>Nematoda</taxon>
        <taxon>Chromadorea</taxon>
        <taxon>Rhabditida</taxon>
        <taxon>Rhabditina</taxon>
        <taxon>Rhabditomorpha</taxon>
        <taxon>Strongyloidea</taxon>
        <taxon>Trichostrongylidae</taxon>
        <taxon>Teladorsagia</taxon>
    </lineage>
</organism>
<name>A0A2G9TBM4_TELCI</name>
<accession>A0A2G9TBM4</accession>
<dbReference type="OrthoDB" id="415411at2759"/>